<reference evidence="3" key="1">
    <citation type="submission" date="2023-06" db="EMBL/GenBank/DDBJ databases">
        <title>Identification and characterization of horizontal gene transfer across gut microbiota members of farm animals based on homology search.</title>
        <authorList>
            <person name="Zeman M."/>
            <person name="Kubasova T."/>
            <person name="Jahodarova E."/>
            <person name="Nykrynova M."/>
            <person name="Rychlik I."/>
        </authorList>
    </citation>
    <scope>NUCLEOTIDE SEQUENCE [LARGE SCALE GENOMIC DNA]</scope>
    <source>
        <strain evidence="3">ET340</strain>
    </source>
</reference>
<gene>
    <name evidence="2" type="ORF">QUW08_01650</name>
</gene>
<dbReference type="EMBL" id="JAUDCL010000002">
    <property type="protein sequence ID" value="MDM8200006.1"/>
    <property type="molecule type" value="Genomic_DNA"/>
</dbReference>
<sequence>MNAARNLSPGQFARYLCSAGIWNRKIRWLLFEKEESLSGNLRRKATPLILHYISKRKTARKRRGSCGKKRKNSAGRSSAKYAGQKGLQSKSDPENGGRATPEKRKQKCRTGGETDGD</sequence>
<dbReference type="Proteomes" id="UP001529380">
    <property type="component" value="Unassembled WGS sequence"/>
</dbReference>
<feature type="compositionally biased region" description="Basic and acidic residues" evidence="1">
    <location>
        <begin position="91"/>
        <end position="103"/>
    </location>
</feature>
<dbReference type="RefSeq" id="WP_289598785.1">
    <property type="nucleotide sequence ID" value="NZ_JAUDCL010000002.1"/>
</dbReference>
<protein>
    <submittedName>
        <fullName evidence="2">Uncharacterized protein</fullName>
    </submittedName>
</protein>
<evidence type="ECO:0000313" key="2">
    <source>
        <dbReference type="EMBL" id="MDM8200006.1"/>
    </source>
</evidence>
<feature type="region of interest" description="Disordered" evidence="1">
    <location>
        <begin position="54"/>
        <end position="117"/>
    </location>
</feature>
<reference evidence="2 3" key="3">
    <citation type="submission" date="2023-06" db="EMBL/GenBank/DDBJ databases">
        <authorList>
            <person name="Zeman M."/>
            <person name="Kubasova T."/>
            <person name="Jahodarova E."/>
            <person name="Nykrynova M."/>
            <person name="Rychlik I."/>
        </authorList>
    </citation>
    <scope>NUCLEOTIDE SEQUENCE [LARGE SCALE GENOMIC DNA]</scope>
    <source>
        <strain evidence="2 3">ET340</strain>
    </source>
</reference>
<organism evidence="2 3">
    <name type="scientific">Allofournierella massiliensis</name>
    <dbReference type="NCBI Taxonomy" id="1650663"/>
    <lineage>
        <taxon>Bacteria</taxon>
        <taxon>Bacillati</taxon>
        <taxon>Bacillota</taxon>
        <taxon>Clostridia</taxon>
        <taxon>Eubacteriales</taxon>
        <taxon>Oscillospiraceae</taxon>
        <taxon>Allofournierella</taxon>
    </lineage>
</organism>
<name>A0ABT7UM83_9FIRM</name>
<feature type="compositionally biased region" description="Basic residues" evidence="1">
    <location>
        <begin position="54"/>
        <end position="73"/>
    </location>
</feature>
<evidence type="ECO:0000313" key="3">
    <source>
        <dbReference type="Proteomes" id="UP001529380"/>
    </source>
</evidence>
<evidence type="ECO:0000256" key="1">
    <source>
        <dbReference type="SAM" id="MobiDB-lite"/>
    </source>
</evidence>
<comment type="caution">
    <text evidence="2">The sequence shown here is derived from an EMBL/GenBank/DDBJ whole genome shotgun (WGS) entry which is preliminary data.</text>
</comment>
<keyword evidence="3" id="KW-1185">Reference proteome</keyword>
<reference evidence="2 3" key="2">
    <citation type="submission" date="2023-06" db="EMBL/GenBank/DDBJ databases">
        <title>Identification and characterization of horizontal gene transfer across gut microbiota members of farm animals based on homology search.</title>
        <authorList>
            <person name="Schwarzerova J."/>
            <person name="Nykrynova M."/>
            <person name="Jureckova K."/>
            <person name="Cejkova D."/>
            <person name="Rychlik I."/>
        </authorList>
    </citation>
    <scope>NUCLEOTIDE SEQUENCE [LARGE SCALE GENOMIC DNA]</scope>
    <source>
        <strain evidence="2 3">ET340</strain>
    </source>
</reference>
<proteinExistence type="predicted"/>
<accession>A0ABT7UM83</accession>